<feature type="transmembrane region" description="Helical" evidence="6">
    <location>
        <begin position="142"/>
        <end position="159"/>
    </location>
</feature>
<feature type="transmembrane region" description="Helical" evidence="6">
    <location>
        <begin position="171"/>
        <end position="196"/>
    </location>
</feature>
<organism evidence="7 8">
    <name type="scientific">Sphingomonas sabuli</name>
    <dbReference type="NCBI Taxonomy" id="2764186"/>
    <lineage>
        <taxon>Bacteria</taxon>
        <taxon>Pseudomonadati</taxon>
        <taxon>Pseudomonadota</taxon>
        <taxon>Alphaproteobacteria</taxon>
        <taxon>Sphingomonadales</taxon>
        <taxon>Sphingomonadaceae</taxon>
        <taxon>Sphingomonas</taxon>
    </lineage>
</organism>
<dbReference type="KEGG" id="ssau:H8M03_07360"/>
<feature type="transmembrane region" description="Helical" evidence="6">
    <location>
        <begin position="58"/>
        <end position="79"/>
    </location>
</feature>
<protein>
    <submittedName>
        <fullName evidence="7">Cytochrome c oxidase assembly protein</fullName>
    </submittedName>
</protein>
<comment type="subcellular location">
    <subcellularLocation>
        <location evidence="1">Cell membrane</location>
        <topology evidence="1">Multi-pass membrane protein</topology>
    </subcellularLocation>
</comment>
<feature type="transmembrane region" description="Helical" evidence="6">
    <location>
        <begin position="85"/>
        <end position="103"/>
    </location>
</feature>
<feature type="transmembrane region" description="Helical" evidence="6">
    <location>
        <begin position="110"/>
        <end position="130"/>
    </location>
</feature>
<evidence type="ECO:0000256" key="6">
    <source>
        <dbReference type="SAM" id="Phobius"/>
    </source>
</evidence>
<gene>
    <name evidence="7" type="ORF">H8M03_07360</name>
</gene>
<keyword evidence="3 6" id="KW-0812">Transmembrane</keyword>
<name>A0A7G9KZS1_9SPHN</name>
<evidence type="ECO:0000313" key="7">
    <source>
        <dbReference type="EMBL" id="QNM81870.1"/>
    </source>
</evidence>
<dbReference type="InterPro" id="IPR019108">
    <property type="entry name" value="Caa3_assmbl_CtaG-rel"/>
</dbReference>
<keyword evidence="8" id="KW-1185">Reference proteome</keyword>
<dbReference type="Proteomes" id="UP000515861">
    <property type="component" value="Chromosome"/>
</dbReference>
<dbReference type="RefSeq" id="WP_187478826.1">
    <property type="nucleotide sequence ID" value="NZ_CP060697.1"/>
</dbReference>
<reference evidence="7 8" key="1">
    <citation type="submission" date="2020-08" db="EMBL/GenBank/DDBJ databases">
        <title>Sphingomonas sp. sand1-3 16S ribosomal RNA gene Genome sequencing and assembly.</title>
        <authorList>
            <person name="Kang M."/>
        </authorList>
    </citation>
    <scope>NUCLEOTIDE SEQUENCE [LARGE SCALE GENOMIC DNA]</scope>
    <source>
        <strain evidence="8">sand1-3</strain>
    </source>
</reference>
<evidence type="ECO:0000256" key="1">
    <source>
        <dbReference type="ARBA" id="ARBA00004651"/>
    </source>
</evidence>
<evidence type="ECO:0000256" key="4">
    <source>
        <dbReference type="ARBA" id="ARBA00022989"/>
    </source>
</evidence>
<proteinExistence type="predicted"/>
<dbReference type="AlphaFoldDB" id="A0A7G9KZS1"/>
<dbReference type="Pfam" id="PF09678">
    <property type="entry name" value="Caa3_CtaG"/>
    <property type="match status" value="1"/>
</dbReference>
<evidence type="ECO:0000256" key="2">
    <source>
        <dbReference type="ARBA" id="ARBA00022475"/>
    </source>
</evidence>
<keyword evidence="4 6" id="KW-1133">Transmembrane helix</keyword>
<dbReference type="GO" id="GO:0005886">
    <property type="term" value="C:plasma membrane"/>
    <property type="evidence" value="ECO:0007669"/>
    <property type="project" value="UniProtKB-SubCell"/>
</dbReference>
<keyword evidence="2" id="KW-1003">Cell membrane</keyword>
<keyword evidence="5 6" id="KW-0472">Membrane</keyword>
<feature type="transmembrane region" description="Helical" evidence="6">
    <location>
        <begin position="28"/>
        <end position="46"/>
    </location>
</feature>
<evidence type="ECO:0000256" key="3">
    <source>
        <dbReference type="ARBA" id="ARBA00022692"/>
    </source>
</evidence>
<evidence type="ECO:0000313" key="8">
    <source>
        <dbReference type="Proteomes" id="UP000515861"/>
    </source>
</evidence>
<dbReference type="EMBL" id="CP060697">
    <property type="protein sequence ID" value="QNM81870.1"/>
    <property type="molecule type" value="Genomic_DNA"/>
</dbReference>
<accession>A0A7G9KZS1</accession>
<feature type="transmembrane region" description="Helical" evidence="6">
    <location>
        <begin position="216"/>
        <end position="237"/>
    </location>
</feature>
<evidence type="ECO:0000256" key="5">
    <source>
        <dbReference type="ARBA" id="ARBA00023136"/>
    </source>
</evidence>
<sequence>MPATAPTALDAIAYCGPAVSPGDFLTRWNFDPILLLALGALTLWAARVRSDRPAARQSALLIGLLAFLYISPFCAWGSSLFTVRVVHHLALGLLVAPLVAALARRPLGKVPGGIAVWTVLSAVAMWTWHAPNLYHWAVTHDAGYWLMQGTIAATATLFWHRLDNASRPVAIAALLAAMVAMGALGALITLSQLPLYAAHFASTAAWGMAPLDDQQLGGLVMWAPASAVYLVAALARVRHLATGEAMA</sequence>